<evidence type="ECO:0000313" key="4">
    <source>
        <dbReference type="Proteomes" id="UP000237921"/>
    </source>
</evidence>
<name>A0A2L1VKP7_ACINO</name>
<gene>
    <name evidence="1" type="ORF">AL533_15310</name>
    <name evidence="2" type="ORF">B9X58_00660</name>
</gene>
<accession>A0A2L1VKP7</accession>
<dbReference type="RefSeq" id="WP_004710708.1">
    <property type="nucleotide sequence ID" value="NZ_BBOO01000003.1"/>
</dbReference>
<organism evidence="1 4">
    <name type="scientific">Acinetobacter nosocomialis</name>
    <dbReference type="NCBI Taxonomy" id="106654"/>
    <lineage>
        <taxon>Bacteria</taxon>
        <taxon>Pseudomonadati</taxon>
        <taxon>Pseudomonadota</taxon>
        <taxon>Gammaproteobacteria</taxon>
        <taxon>Moraxellales</taxon>
        <taxon>Moraxellaceae</taxon>
        <taxon>Acinetobacter</taxon>
        <taxon>Acinetobacter calcoaceticus/baumannii complex</taxon>
    </lineage>
</organism>
<dbReference type="EMBL" id="CP014019">
    <property type="protein sequence ID" value="AVF45636.1"/>
    <property type="molecule type" value="Genomic_DNA"/>
</dbReference>
<evidence type="ECO:0000313" key="1">
    <source>
        <dbReference type="EMBL" id="AVF45636.1"/>
    </source>
</evidence>
<dbReference type="Proteomes" id="UP000194767">
    <property type="component" value="Unassembled WGS sequence"/>
</dbReference>
<sequence length="135" mass="14882">MNISNLCRITLLSVMSIYLNGCATQPRQSVDLQEYLKGFLGKSSTTIQQELNLRGLGFQIAHVPQKTSNQLIYTILRPLSIPIPMVSNVEMGGNPVPIQSGTLGSNSYDVNFNCKVIFQLKNDIAESIQYEGKAC</sequence>
<dbReference type="EMBL" id="NGDO01000002">
    <property type="protein sequence ID" value="OTM01793.1"/>
    <property type="molecule type" value="Genomic_DNA"/>
</dbReference>
<protein>
    <submittedName>
        <fullName evidence="1">Uncharacterized protein</fullName>
    </submittedName>
</protein>
<proteinExistence type="predicted"/>
<reference evidence="1" key="2">
    <citation type="submission" date="2017-12" db="EMBL/GenBank/DDBJ databases">
        <title>FDA dAtabase for Regulatory Grade micrObial Sequences (FDA-ARGOS): Supporting development and validation of Infectious Disease Dx tests.</title>
        <authorList>
            <person name="Campos J."/>
            <person name="Goldberg B."/>
            <person name="Tallon L."/>
            <person name="Sadzewicz L."/>
            <person name="Sengamalay N."/>
            <person name="Ott S."/>
            <person name="Godinez A."/>
            <person name="Nagaraj S."/>
            <person name="Vavikolanu K."/>
            <person name="Aluvathingal J."/>
            <person name="Nadendla S."/>
            <person name="Nandy P."/>
            <person name="Hobson J."/>
            <person name="Sichtig H."/>
        </authorList>
    </citation>
    <scope>NUCLEOTIDE SEQUENCE</scope>
    <source>
        <strain evidence="1">FDAARGOS_129</strain>
    </source>
</reference>
<dbReference type="Proteomes" id="UP000237921">
    <property type="component" value="Chromosome"/>
</dbReference>
<evidence type="ECO:0000313" key="2">
    <source>
        <dbReference type="EMBL" id="OTM01793.1"/>
    </source>
</evidence>
<reference evidence="4" key="3">
    <citation type="submission" date="2017-12" db="EMBL/GenBank/DDBJ databases">
        <title>FDA dAtabase for Regulatory Grade micrObial Sequences (FDA-ARGOS): Supporting development and validation of Infectious Disease Dx tests.</title>
        <authorList>
            <person name="Hoffmann M."/>
            <person name="Allard M."/>
            <person name="Evans P."/>
            <person name="Brown E."/>
            <person name="Tallon L."/>
            <person name="Sadzewicz L."/>
            <person name="Sengamalay N."/>
            <person name="Ott S."/>
            <person name="Godinez A."/>
            <person name="Nagaraj S."/>
            <person name="Vavikolanu K."/>
            <person name="Aluvathingal J."/>
            <person name="Nadendla S."/>
            <person name="Sichtig H."/>
        </authorList>
    </citation>
    <scope>NUCLEOTIDE SEQUENCE [LARGE SCALE GENOMIC DNA]</scope>
    <source>
        <strain evidence="4">FDAARGOS_129</strain>
    </source>
</reference>
<dbReference type="KEGG" id="ano:RR32_15955"/>
<evidence type="ECO:0000313" key="3">
    <source>
        <dbReference type="Proteomes" id="UP000194767"/>
    </source>
</evidence>
<dbReference type="AlphaFoldDB" id="A0A2L1VKP7"/>
<reference evidence="2 3" key="1">
    <citation type="submission" date="2017-05" db="EMBL/GenBank/DDBJ databases">
        <authorList>
            <person name="Kreiswirth B."/>
            <person name="Manca C."/>
            <person name="Chen L."/>
            <person name="Evans S."/>
            <person name="Fowler V."/>
            <person name="Patel R."/>
            <person name="Chambers H."/>
            <person name="Bonomo R."/>
            <person name="Paul V."/>
            <person name="Sankar J."/>
            <person name="Gaind R."/>
            <person name="Ray P."/>
            <person name="Gautam V."/>
            <person name="Biswal M."/>
            <person name="Datta S."/>
            <person name="Walia K."/>
            <person name="Adams M."/>
            <person name="Nelson K."/>
            <person name="Sutton G."/>
            <person name="Fouts D."/>
            <person name="Hujer K."/>
            <person name="Hujer A."/>
        </authorList>
    </citation>
    <scope>NUCLEOTIDE SEQUENCE [LARGE SCALE GENOMIC DNA]</scope>
    <source>
        <strain evidence="2 3">PR324</strain>
    </source>
</reference>